<dbReference type="CDD" id="cd18873">
    <property type="entry name" value="NUDIX_NadM_like"/>
    <property type="match status" value="1"/>
</dbReference>
<dbReference type="OrthoDB" id="542521at2"/>
<dbReference type="PANTHER" id="PTHR43736:SF4">
    <property type="entry name" value="SLR1690 PROTEIN"/>
    <property type="match status" value="1"/>
</dbReference>
<dbReference type="InterPro" id="IPR036388">
    <property type="entry name" value="WH-like_DNA-bd_sf"/>
</dbReference>
<dbReference type="InterPro" id="IPR036390">
    <property type="entry name" value="WH_DNA-bd_sf"/>
</dbReference>
<comment type="caution">
    <text evidence="2">The sequence shown here is derived from an EMBL/GenBank/DDBJ whole genome shotgun (WGS) entry which is preliminary data.</text>
</comment>
<dbReference type="Gene3D" id="3.90.79.10">
    <property type="entry name" value="Nucleoside Triphosphate Pyrophosphohydrolase"/>
    <property type="match status" value="1"/>
</dbReference>
<feature type="domain" description="Nudix hydrolase" evidence="1">
    <location>
        <begin position="21"/>
        <end position="154"/>
    </location>
</feature>
<dbReference type="InterPro" id="IPR015797">
    <property type="entry name" value="NUDIX_hydrolase-like_dom_sf"/>
</dbReference>
<dbReference type="GO" id="GO:0003824">
    <property type="term" value="F:catalytic activity"/>
    <property type="evidence" value="ECO:0007669"/>
    <property type="project" value="UniProtKB-ARBA"/>
</dbReference>
<dbReference type="SUPFAM" id="SSF55811">
    <property type="entry name" value="Nudix"/>
    <property type="match status" value="1"/>
</dbReference>
<name>W1N7I5_9GAMM</name>
<evidence type="ECO:0000313" key="2">
    <source>
        <dbReference type="EMBL" id="ERL51156.1"/>
    </source>
</evidence>
<dbReference type="KEGG" id="hhu:AR456_01355"/>
<evidence type="ECO:0000313" key="3">
    <source>
        <dbReference type="Proteomes" id="UP000019113"/>
    </source>
</evidence>
<dbReference type="Pfam" id="PF21906">
    <property type="entry name" value="WHD_NrtR"/>
    <property type="match status" value="1"/>
</dbReference>
<gene>
    <name evidence="2" type="ORF">BJB45_14725</name>
</gene>
<proteinExistence type="predicted"/>
<dbReference type="RefSeq" id="WP_021819071.1">
    <property type="nucleotide sequence ID" value="NZ_AVBC01000033.1"/>
</dbReference>
<dbReference type="Pfam" id="PF00293">
    <property type="entry name" value="NUDIX"/>
    <property type="match status" value="1"/>
</dbReference>
<dbReference type="Proteomes" id="UP000019113">
    <property type="component" value="Unassembled WGS sequence"/>
</dbReference>
<dbReference type="InterPro" id="IPR000086">
    <property type="entry name" value="NUDIX_hydrolase_dom"/>
</dbReference>
<dbReference type="Gene3D" id="1.10.10.10">
    <property type="entry name" value="Winged helix-like DNA-binding domain superfamily/Winged helix DNA-binding domain"/>
    <property type="match status" value="1"/>
</dbReference>
<dbReference type="PROSITE" id="PS51462">
    <property type="entry name" value="NUDIX"/>
    <property type="match status" value="1"/>
</dbReference>
<protein>
    <recommendedName>
        <fullName evidence="1">Nudix hydrolase domain-containing protein</fullName>
    </recommendedName>
</protein>
<dbReference type="AlphaFoldDB" id="W1N7I5"/>
<keyword evidence="3" id="KW-1185">Reference proteome</keyword>
<organism evidence="2 3">
    <name type="scientific">Halomonas huangheensis</name>
    <dbReference type="NCBI Taxonomy" id="1178482"/>
    <lineage>
        <taxon>Bacteria</taxon>
        <taxon>Pseudomonadati</taxon>
        <taxon>Pseudomonadota</taxon>
        <taxon>Gammaproteobacteria</taxon>
        <taxon>Oceanospirillales</taxon>
        <taxon>Halomonadaceae</taxon>
        <taxon>Halomonas</taxon>
    </lineage>
</organism>
<dbReference type="SUPFAM" id="SSF46785">
    <property type="entry name" value="Winged helix' DNA-binding domain"/>
    <property type="match status" value="1"/>
</dbReference>
<evidence type="ECO:0000259" key="1">
    <source>
        <dbReference type="PROSITE" id="PS51462"/>
    </source>
</evidence>
<dbReference type="eggNOG" id="COG1051">
    <property type="taxonomic scope" value="Bacteria"/>
</dbReference>
<dbReference type="PATRIC" id="fig|1178482.3.peg.2115"/>
<dbReference type="PANTHER" id="PTHR43736">
    <property type="entry name" value="ADP-RIBOSE PYROPHOSPHATASE"/>
    <property type="match status" value="1"/>
</dbReference>
<dbReference type="STRING" id="1178482.AR456_01355"/>
<reference evidence="2 3" key="1">
    <citation type="submission" date="2013-08" db="EMBL/GenBank/DDBJ databases">
        <title>draft genome of Halomonas huanghegensis, strain BJGMM-B45T.</title>
        <authorList>
            <person name="Miao C."/>
            <person name="Wan Y."/>
            <person name="Jin W."/>
        </authorList>
    </citation>
    <scope>NUCLEOTIDE SEQUENCE [LARGE SCALE GENOMIC DNA]</scope>
    <source>
        <strain evidence="2 3">BJGMM-B45</strain>
    </source>
</reference>
<sequence length="245" mass="28074">MSEWQSEAEYLEQYDARRYDWPLVSVDVVIFTLYESRLQVLLIKRGEFPHRGRWALPGGFIAMDEDGDLQATARRKLREKTGVEAPLLEQVGSQGNDCRDPRGWSVTVLYMALIAWAPTAEFLEGVDDARWWPVEKVADLEMAFDHASLIEEARERLKNKTAYTVLPVHVLRRPFTLTQLQHAFELLMDTQLEKKSFRRRILNAEVLEETGEALLEGGRGRPAALYAPARGSERHLFARVFGESA</sequence>
<dbReference type="EMBL" id="AVBC01000033">
    <property type="protein sequence ID" value="ERL51156.1"/>
    <property type="molecule type" value="Genomic_DNA"/>
</dbReference>
<accession>W1N7I5</accession>
<dbReference type="InterPro" id="IPR054105">
    <property type="entry name" value="WHD_NrtR"/>
</dbReference>